<organism evidence="5 6">
    <name type="scientific">Caldimonas brevitalea</name>
    <dbReference type="NCBI Taxonomy" id="413882"/>
    <lineage>
        <taxon>Bacteria</taxon>
        <taxon>Pseudomonadati</taxon>
        <taxon>Pseudomonadota</taxon>
        <taxon>Betaproteobacteria</taxon>
        <taxon>Burkholderiales</taxon>
        <taxon>Sphaerotilaceae</taxon>
        <taxon>Caldimonas</taxon>
    </lineage>
</organism>
<name>A0A0G3BNE1_9BURK</name>
<protein>
    <submittedName>
        <fullName evidence="5">Cellulase</fullName>
    </submittedName>
</protein>
<dbReference type="InterPro" id="IPR035992">
    <property type="entry name" value="Ricin_B-like_lectins"/>
</dbReference>
<dbReference type="PROSITE" id="PS00659">
    <property type="entry name" value="GLYCOSYL_HYDROL_F5"/>
    <property type="match status" value="1"/>
</dbReference>
<dbReference type="SUPFAM" id="SSF50370">
    <property type="entry name" value="Ricin B-like lectins"/>
    <property type="match status" value="1"/>
</dbReference>
<dbReference type="Gene3D" id="2.80.10.50">
    <property type="match status" value="1"/>
</dbReference>
<evidence type="ECO:0000256" key="2">
    <source>
        <dbReference type="ARBA" id="ARBA00023295"/>
    </source>
</evidence>
<keyword evidence="6" id="KW-1185">Reference proteome</keyword>
<comment type="similarity">
    <text evidence="3">Belongs to the glycosyl hydrolase 5 (cellulase A) family.</text>
</comment>
<evidence type="ECO:0000259" key="4">
    <source>
        <dbReference type="SMART" id="SM00458"/>
    </source>
</evidence>
<dbReference type="PATRIC" id="fig|413882.6.peg.2939"/>
<dbReference type="Proteomes" id="UP000035352">
    <property type="component" value="Chromosome"/>
</dbReference>
<dbReference type="SMART" id="SM00458">
    <property type="entry name" value="RICIN"/>
    <property type="match status" value="1"/>
</dbReference>
<dbReference type="InterPro" id="IPR001547">
    <property type="entry name" value="Glyco_hydro_5"/>
</dbReference>
<dbReference type="STRING" id="413882.AAW51_2817"/>
<dbReference type="InterPro" id="IPR017853">
    <property type="entry name" value="GH"/>
</dbReference>
<dbReference type="RefSeq" id="WP_053013568.1">
    <property type="nucleotide sequence ID" value="NZ_CP011371.1"/>
</dbReference>
<accession>A0A0G3BNE1</accession>
<dbReference type="Pfam" id="PF00150">
    <property type="entry name" value="Cellulase"/>
    <property type="match status" value="1"/>
</dbReference>
<evidence type="ECO:0000313" key="5">
    <source>
        <dbReference type="EMBL" id="AKJ29508.1"/>
    </source>
</evidence>
<dbReference type="PANTHER" id="PTHR34142">
    <property type="entry name" value="ENDO-BETA-1,4-GLUCANASE A"/>
    <property type="match status" value="1"/>
</dbReference>
<dbReference type="EMBL" id="CP011371">
    <property type="protein sequence ID" value="AKJ29508.1"/>
    <property type="molecule type" value="Genomic_DNA"/>
</dbReference>
<sequence length="529" mass="56733">MFRKFDSTGAARPVRLTGIAIAMSVWLAACGGGDGGDGGGASAADVSAEVSVDDDAQASGGEGHGALETAAAAPVAPQFRLQEQANGECLNGGARPGATQGGLSRSDCAGTVARQGFALQAVSGDANAVTLQHGASGLCIDIQGASRSSGARALLWNCHGKPNQQFTRRDVGNGNYQLVARHSGLCLDVVDGARVEQRSCDSSQQRRSQLFKFPSLTTTPPTTGTPVARHGQLKVCGTQLCNSSGQPVQLRGMSTHGLQWYGQCITDGSLDALAKDWQADVIRISMYIQEGGYETDPEGFTRQVGRIIEEATERGMYAIVDWHMLTPGDPNYNLDRARTFFTQIAQKYGRQTNLLYEIANEPSGTPWSRIRSYANELIPVIRAVDPETPVIVGTPGWSSLGVSEGGGAQEIIDSPVSAGNVLYTFHFYAASHHQAYRDELLRASQRLPIFVTEFGTQEYTGDGGNDFGSSQAYMDLLNSRKISWVNWNYSDDHRSGAVWKQGTCASGNWSASNLKPAGVWVRDQMRKPR</sequence>
<keyword evidence="2 3" id="KW-0326">Glycosidase</keyword>
<dbReference type="PANTHER" id="PTHR34142:SF1">
    <property type="entry name" value="GLYCOSIDE HYDROLASE FAMILY 5 DOMAIN-CONTAINING PROTEIN"/>
    <property type="match status" value="1"/>
</dbReference>
<evidence type="ECO:0000256" key="1">
    <source>
        <dbReference type="ARBA" id="ARBA00022801"/>
    </source>
</evidence>
<gene>
    <name evidence="5" type="ORF">AAW51_2817</name>
</gene>
<dbReference type="AlphaFoldDB" id="A0A0G3BNE1"/>
<dbReference type="SUPFAM" id="SSF51445">
    <property type="entry name" value="(Trans)glycosidases"/>
    <property type="match status" value="1"/>
</dbReference>
<evidence type="ECO:0000256" key="3">
    <source>
        <dbReference type="RuleBase" id="RU361153"/>
    </source>
</evidence>
<dbReference type="GO" id="GO:0000272">
    <property type="term" value="P:polysaccharide catabolic process"/>
    <property type="evidence" value="ECO:0007669"/>
    <property type="project" value="InterPro"/>
</dbReference>
<dbReference type="PROSITE" id="PS50231">
    <property type="entry name" value="RICIN_B_LECTIN"/>
    <property type="match status" value="1"/>
</dbReference>
<dbReference type="GO" id="GO:0004553">
    <property type="term" value="F:hydrolase activity, hydrolyzing O-glycosyl compounds"/>
    <property type="evidence" value="ECO:0007669"/>
    <property type="project" value="InterPro"/>
</dbReference>
<dbReference type="InterPro" id="IPR000772">
    <property type="entry name" value="Ricin_B_lectin"/>
</dbReference>
<evidence type="ECO:0000313" key="6">
    <source>
        <dbReference type="Proteomes" id="UP000035352"/>
    </source>
</evidence>
<dbReference type="KEGG" id="pbh:AAW51_2817"/>
<dbReference type="Gene3D" id="3.20.20.80">
    <property type="entry name" value="Glycosidases"/>
    <property type="match status" value="1"/>
</dbReference>
<dbReference type="InterPro" id="IPR018087">
    <property type="entry name" value="Glyco_hydro_5_CS"/>
</dbReference>
<reference evidence="5 6" key="1">
    <citation type="submission" date="2015-05" db="EMBL/GenBank/DDBJ databases">
        <authorList>
            <person name="Tang B."/>
            <person name="Yu Y."/>
        </authorList>
    </citation>
    <scope>NUCLEOTIDE SEQUENCE [LARGE SCALE GENOMIC DNA]</scope>
    <source>
        <strain evidence="5 6">DSM 7029</strain>
    </source>
</reference>
<feature type="domain" description="Ricin B lectin" evidence="4">
    <location>
        <begin position="126"/>
        <end position="263"/>
    </location>
</feature>
<keyword evidence="1 3" id="KW-0378">Hydrolase</keyword>
<dbReference type="Pfam" id="PF14200">
    <property type="entry name" value="RicinB_lectin_2"/>
    <property type="match status" value="1"/>
</dbReference>
<dbReference type="PROSITE" id="PS51257">
    <property type="entry name" value="PROKAR_LIPOPROTEIN"/>
    <property type="match status" value="1"/>
</dbReference>
<proteinExistence type="inferred from homology"/>